<keyword evidence="6" id="KW-1185">Reference proteome</keyword>
<dbReference type="Gene3D" id="3.40.50.720">
    <property type="entry name" value="NAD(P)-binding Rossmann-like Domain"/>
    <property type="match status" value="1"/>
</dbReference>
<evidence type="ECO:0000259" key="4">
    <source>
        <dbReference type="SMART" id="SM00822"/>
    </source>
</evidence>
<sequence length="350" mass="37901">MAGRHFDKVVVITGASSGIGRATALEFARHGAAVVLAARRHAALHEVAEDCVEAGGRAMVVPTDVRDQDQMNRLAERAIEVFGGIDVWVNNAGVIAFGAFEETPQDVFEEVMRTNFFGTANGCRAVLPHFLERGEGTVINVASLASIVGQRYAAAYAASKFAVRGFSETLRQELVEDPGIQVCTVLPGPIDTPLWQHGANYTGRAVKAMTPLRPPEEVAEAILRLAENPRPELFVGAAGRSAALPHAVAPGLADRMLAHRMDRDMFDNRPARDTSGAVLEAMPDYREASGGWMERAASRSPQGRTGERRAFCWTNLALFLLPIGLMSRLPAHVWERRAWQGAPGVRRSAS</sequence>
<dbReference type="OrthoDB" id="9781689at2"/>
<keyword evidence="2" id="KW-0560">Oxidoreductase</keyword>
<evidence type="ECO:0000313" key="6">
    <source>
        <dbReference type="Proteomes" id="UP000480854"/>
    </source>
</evidence>
<dbReference type="NCBIfam" id="NF004792">
    <property type="entry name" value="PRK06139.1"/>
    <property type="match status" value="1"/>
</dbReference>
<dbReference type="InterPro" id="IPR036291">
    <property type="entry name" value="NAD(P)-bd_dom_sf"/>
</dbReference>
<dbReference type="PRINTS" id="PR00081">
    <property type="entry name" value="GDHRDH"/>
</dbReference>
<dbReference type="FunFam" id="3.40.50.720:FF:000084">
    <property type="entry name" value="Short-chain dehydrogenase reductase"/>
    <property type="match status" value="1"/>
</dbReference>
<comment type="similarity">
    <text evidence="1 3">Belongs to the short-chain dehydrogenases/reductases (SDR) family.</text>
</comment>
<dbReference type="NCBIfam" id="NF004825">
    <property type="entry name" value="PRK06181.1"/>
    <property type="match status" value="1"/>
</dbReference>
<protein>
    <submittedName>
        <fullName evidence="5">Short chain dehydrogenase</fullName>
    </submittedName>
</protein>
<proteinExistence type="inferred from homology"/>
<gene>
    <name evidence="5" type="ORF">DS843_06695</name>
</gene>
<dbReference type="InterPro" id="IPR020904">
    <property type="entry name" value="Sc_DH/Rdtase_CS"/>
</dbReference>
<dbReference type="PRINTS" id="PR00080">
    <property type="entry name" value="SDRFAMILY"/>
</dbReference>
<evidence type="ECO:0000256" key="3">
    <source>
        <dbReference type="RuleBase" id="RU000363"/>
    </source>
</evidence>
<dbReference type="GO" id="GO:0016020">
    <property type="term" value="C:membrane"/>
    <property type="evidence" value="ECO:0007669"/>
    <property type="project" value="TreeGrafter"/>
</dbReference>
<dbReference type="SMART" id="SM00822">
    <property type="entry name" value="PKS_KR"/>
    <property type="match status" value="1"/>
</dbReference>
<name>A0A9W7TZW0_9PROT</name>
<reference evidence="5 6" key="1">
    <citation type="submission" date="2018-07" db="EMBL/GenBank/DDBJ databases">
        <title>Genome sequence of Azospirillum sp. ATCC 49961.</title>
        <authorList>
            <person name="Sant'Anna F.H."/>
            <person name="Baldani J.I."/>
            <person name="Zilli J.E."/>
            <person name="Reis V.M."/>
            <person name="Hartmann A."/>
            <person name="Cruz L."/>
            <person name="de Souza E.M."/>
            <person name="de Oliveira Pedrosa F."/>
            <person name="Passaglia L.M.P."/>
        </authorList>
    </citation>
    <scope>NUCLEOTIDE SEQUENCE [LARGE SCALE GENOMIC DNA]</scope>
    <source>
        <strain evidence="5 6">ATCC 49961</strain>
    </source>
</reference>
<dbReference type="RefSeq" id="WP_149468130.1">
    <property type="nucleotide sequence ID" value="NZ_QOKW01000004.1"/>
</dbReference>
<dbReference type="Pfam" id="PF00106">
    <property type="entry name" value="adh_short"/>
    <property type="match status" value="1"/>
</dbReference>
<dbReference type="GO" id="GO:0016491">
    <property type="term" value="F:oxidoreductase activity"/>
    <property type="evidence" value="ECO:0007669"/>
    <property type="project" value="UniProtKB-KW"/>
</dbReference>
<dbReference type="InterPro" id="IPR002347">
    <property type="entry name" value="SDR_fam"/>
</dbReference>
<dbReference type="NCBIfam" id="NF005495">
    <property type="entry name" value="PRK07109.1"/>
    <property type="match status" value="1"/>
</dbReference>
<dbReference type="PROSITE" id="PS00061">
    <property type="entry name" value="ADH_SHORT"/>
    <property type="match status" value="1"/>
</dbReference>
<evidence type="ECO:0000313" key="5">
    <source>
        <dbReference type="EMBL" id="KAA0682227.1"/>
    </source>
</evidence>
<accession>A0A9W7TZW0</accession>
<dbReference type="Proteomes" id="UP000480854">
    <property type="component" value="Unassembled WGS sequence"/>
</dbReference>
<dbReference type="PANTHER" id="PTHR44196:SF1">
    <property type="entry name" value="DEHYDROGENASE_REDUCTASE SDR FAMILY MEMBER 7B"/>
    <property type="match status" value="1"/>
</dbReference>
<dbReference type="PANTHER" id="PTHR44196">
    <property type="entry name" value="DEHYDROGENASE/REDUCTASE SDR FAMILY MEMBER 7B"/>
    <property type="match status" value="1"/>
</dbReference>
<dbReference type="EMBL" id="QOKW01000004">
    <property type="protein sequence ID" value="KAA0682227.1"/>
    <property type="molecule type" value="Genomic_DNA"/>
</dbReference>
<dbReference type="InterPro" id="IPR057326">
    <property type="entry name" value="KR_dom"/>
</dbReference>
<feature type="domain" description="Ketoreductase" evidence="4">
    <location>
        <begin position="8"/>
        <end position="193"/>
    </location>
</feature>
<organism evidence="5 6">
    <name type="scientific">Roseomonas genomospecies 6</name>
    <dbReference type="NCBI Taxonomy" id="214106"/>
    <lineage>
        <taxon>Bacteria</taxon>
        <taxon>Pseudomonadati</taxon>
        <taxon>Pseudomonadota</taxon>
        <taxon>Alphaproteobacteria</taxon>
        <taxon>Acetobacterales</taxon>
        <taxon>Roseomonadaceae</taxon>
        <taxon>Roseomonas</taxon>
    </lineage>
</organism>
<evidence type="ECO:0000256" key="1">
    <source>
        <dbReference type="ARBA" id="ARBA00006484"/>
    </source>
</evidence>
<evidence type="ECO:0000256" key="2">
    <source>
        <dbReference type="ARBA" id="ARBA00023002"/>
    </source>
</evidence>
<dbReference type="AlphaFoldDB" id="A0A9W7TZW0"/>
<comment type="caution">
    <text evidence="5">The sequence shown here is derived from an EMBL/GenBank/DDBJ whole genome shotgun (WGS) entry which is preliminary data.</text>
</comment>
<dbReference type="SUPFAM" id="SSF51735">
    <property type="entry name" value="NAD(P)-binding Rossmann-fold domains"/>
    <property type="match status" value="1"/>
</dbReference>